<protein>
    <submittedName>
        <fullName evidence="1">Uncharacterized protein</fullName>
    </submittedName>
</protein>
<gene>
    <name evidence="1" type="ORF">BSL78_20255</name>
</gene>
<dbReference type="Proteomes" id="UP000230750">
    <property type="component" value="Unassembled WGS sequence"/>
</dbReference>
<keyword evidence="2" id="KW-1185">Reference proteome</keyword>
<evidence type="ECO:0000313" key="2">
    <source>
        <dbReference type="Proteomes" id="UP000230750"/>
    </source>
</evidence>
<reference evidence="1 2" key="1">
    <citation type="journal article" date="2017" name="PLoS Biol.">
        <title>The sea cucumber genome provides insights into morphological evolution and visceral regeneration.</title>
        <authorList>
            <person name="Zhang X."/>
            <person name="Sun L."/>
            <person name="Yuan J."/>
            <person name="Sun Y."/>
            <person name="Gao Y."/>
            <person name="Zhang L."/>
            <person name="Li S."/>
            <person name="Dai H."/>
            <person name="Hamel J.F."/>
            <person name="Liu C."/>
            <person name="Yu Y."/>
            <person name="Liu S."/>
            <person name="Lin W."/>
            <person name="Guo K."/>
            <person name="Jin S."/>
            <person name="Xu P."/>
            <person name="Storey K.B."/>
            <person name="Huan P."/>
            <person name="Zhang T."/>
            <person name="Zhou Y."/>
            <person name="Zhang J."/>
            <person name="Lin C."/>
            <person name="Li X."/>
            <person name="Xing L."/>
            <person name="Huo D."/>
            <person name="Sun M."/>
            <person name="Wang L."/>
            <person name="Mercier A."/>
            <person name="Li F."/>
            <person name="Yang H."/>
            <person name="Xiang J."/>
        </authorList>
    </citation>
    <scope>NUCLEOTIDE SEQUENCE [LARGE SCALE GENOMIC DNA]</scope>
    <source>
        <strain evidence="1">Shaxun</strain>
        <tissue evidence="1">Muscle</tissue>
    </source>
</reference>
<name>A0A2G8K4G3_STIJA</name>
<sequence length="182" mass="20123">MWVADCHWFFSGWSCFQASHFGLSRGLVSWQSIVHIRAVIPCNAVSSQRAQGIGRSHFGHKLLSHRHIFFFFSEAGSFSICTSSATESVLERGVSCFSSHDPAGTPLVISFVSGLYTLMTSVLLASSGAKYPLFSLERSSGSVACLAAKSSQVWIAHDQRFCFCHRLRTSHLWLLAHITFFG</sequence>
<accession>A0A2G8K4G3</accession>
<dbReference type="AlphaFoldDB" id="A0A2G8K4G3"/>
<dbReference type="EMBL" id="MRZV01000895">
    <property type="protein sequence ID" value="PIK42894.1"/>
    <property type="molecule type" value="Genomic_DNA"/>
</dbReference>
<evidence type="ECO:0000313" key="1">
    <source>
        <dbReference type="EMBL" id="PIK42894.1"/>
    </source>
</evidence>
<organism evidence="1 2">
    <name type="scientific">Stichopus japonicus</name>
    <name type="common">Sea cucumber</name>
    <dbReference type="NCBI Taxonomy" id="307972"/>
    <lineage>
        <taxon>Eukaryota</taxon>
        <taxon>Metazoa</taxon>
        <taxon>Echinodermata</taxon>
        <taxon>Eleutherozoa</taxon>
        <taxon>Echinozoa</taxon>
        <taxon>Holothuroidea</taxon>
        <taxon>Aspidochirotacea</taxon>
        <taxon>Aspidochirotida</taxon>
        <taxon>Stichopodidae</taxon>
        <taxon>Apostichopus</taxon>
    </lineage>
</organism>
<proteinExistence type="predicted"/>
<comment type="caution">
    <text evidence="1">The sequence shown here is derived from an EMBL/GenBank/DDBJ whole genome shotgun (WGS) entry which is preliminary data.</text>
</comment>